<name>A0AAE2D147_9LAMI</name>
<keyword evidence="3" id="KW-1185">Reference proteome</keyword>
<gene>
    <name evidence="2" type="ORF">Salat_0477300</name>
</gene>
<feature type="region of interest" description="Disordered" evidence="1">
    <location>
        <begin position="1"/>
        <end position="93"/>
    </location>
</feature>
<feature type="compositionally biased region" description="Basic and acidic residues" evidence="1">
    <location>
        <begin position="56"/>
        <end position="78"/>
    </location>
</feature>
<dbReference type="Proteomes" id="UP001293254">
    <property type="component" value="Unassembled WGS sequence"/>
</dbReference>
<feature type="region of interest" description="Disordered" evidence="1">
    <location>
        <begin position="127"/>
        <end position="181"/>
    </location>
</feature>
<protein>
    <submittedName>
        <fullName evidence="2">Uncharacterized protein</fullName>
    </submittedName>
</protein>
<sequence length="181" mass="19078">MPEFDTVEIAADHGEDAASEDTADHGEDASGEDDEGEGHDISAEETVSRGGAEANPLEKDALYIHPSEHSTNVDDKGAESGSQLTFDKGGHDGSMATLVNELWKMVKRSNVPSDPITNFANFAQMEEDFADHGEDATGKDTTDHGEDATGEDTADHGEDATGEDDEGEGHDISGPVFDDVG</sequence>
<accession>A0AAE2D147</accession>
<organism evidence="2 3">
    <name type="scientific">Sesamum alatum</name>
    <dbReference type="NCBI Taxonomy" id="300844"/>
    <lineage>
        <taxon>Eukaryota</taxon>
        <taxon>Viridiplantae</taxon>
        <taxon>Streptophyta</taxon>
        <taxon>Embryophyta</taxon>
        <taxon>Tracheophyta</taxon>
        <taxon>Spermatophyta</taxon>
        <taxon>Magnoliopsida</taxon>
        <taxon>eudicotyledons</taxon>
        <taxon>Gunneridae</taxon>
        <taxon>Pentapetalae</taxon>
        <taxon>asterids</taxon>
        <taxon>lamiids</taxon>
        <taxon>Lamiales</taxon>
        <taxon>Pedaliaceae</taxon>
        <taxon>Sesamum</taxon>
    </lineage>
</organism>
<evidence type="ECO:0000256" key="1">
    <source>
        <dbReference type="SAM" id="MobiDB-lite"/>
    </source>
</evidence>
<feature type="compositionally biased region" description="Basic and acidic residues" evidence="1">
    <location>
        <begin position="130"/>
        <end position="159"/>
    </location>
</feature>
<dbReference type="EMBL" id="JACGWO010000001">
    <property type="protein sequence ID" value="KAK4441424.1"/>
    <property type="molecule type" value="Genomic_DNA"/>
</dbReference>
<reference evidence="2" key="2">
    <citation type="journal article" date="2024" name="Plant">
        <title>Genomic evolution and insights into agronomic trait innovations of Sesamum species.</title>
        <authorList>
            <person name="Miao H."/>
            <person name="Wang L."/>
            <person name="Qu L."/>
            <person name="Liu H."/>
            <person name="Sun Y."/>
            <person name="Le M."/>
            <person name="Wang Q."/>
            <person name="Wei S."/>
            <person name="Zheng Y."/>
            <person name="Lin W."/>
            <person name="Duan Y."/>
            <person name="Cao H."/>
            <person name="Xiong S."/>
            <person name="Wang X."/>
            <person name="Wei L."/>
            <person name="Li C."/>
            <person name="Ma Q."/>
            <person name="Ju M."/>
            <person name="Zhao R."/>
            <person name="Li G."/>
            <person name="Mu C."/>
            <person name="Tian Q."/>
            <person name="Mei H."/>
            <person name="Zhang T."/>
            <person name="Gao T."/>
            <person name="Zhang H."/>
        </authorList>
    </citation>
    <scope>NUCLEOTIDE SEQUENCE</scope>
    <source>
        <strain evidence="2">3651</strain>
    </source>
</reference>
<comment type="caution">
    <text evidence="2">The sequence shown here is derived from an EMBL/GenBank/DDBJ whole genome shotgun (WGS) entry which is preliminary data.</text>
</comment>
<proteinExistence type="predicted"/>
<evidence type="ECO:0000313" key="2">
    <source>
        <dbReference type="EMBL" id="KAK4441424.1"/>
    </source>
</evidence>
<dbReference type="AlphaFoldDB" id="A0AAE2D147"/>
<reference evidence="2" key="1">
    <citation type="submission" date="2020-06" db="EMBL/GenBank/DDBJ databases">
        <authorList>
            <person name="Li T."/>
            <person name="Hu X."/>
            <person name="Zhang T."/>
            <person name="Song X."/>
            <person name="Zhang H."/>
            <person name="Dai N."/>
            <person name="Sheng W."/>
            <person name="Hou X."/>
            <person name="Wei L."/>
        </authorList>
    </citation>
    <scope>NUCLEOTIDE SEQUENCE</scope>
    <source>
        <strain evidence="2">3651</strain>
        <tissue evidence="2">Leaf</tissue>
    </source>
</reference>
<evidence type="ECO:0000313" key="3">
    <source>
        <dbReference type="Proteomes" id="UP001293254"/>
    </source>
</evidence>
<feature type="compositionally biased region" description="Basic and acidic residues" evidence="1">
    <location>
        <begin position="10"/>
        <end position="28"/>
    </location>
</feature>